<keyword evidence="6 9" id="KW-0472">Membrane</keyword>
<dbReference type="PROSITE" id="PS00610">
    <property type="entry name" value="NA_NEUROTRAN_SYMP_1"/>
    <property type="match status" value="1"/>
</dbReference>
<dbReference type="InterPro" id="IPR000175">
    <property type="entry name" value="Na/ntran_symport"/>
</dbReference>
<feature type="transmembrane region" description="Helical" evidence="9">
    <location>
        <begin position="335"/>
        <end position="360"/>
    </location>
</feature>
<evidence type="ECO:0000256" key="8">
    <source>
        <dbReference type="SAM" id="MobiDB-lite"/>
    </source>
</evidence>
<keyword evidence="10" id="KW-1185">Reference proteome</keyword>
<feature type="compositionally biased region" description="Basic and acidic residues" evidence="8">
    <location>
        <begin position="621"/>
        <end position="644"/>
    </location>
</feature>
<evidence type="ECO:0000256" key="2">
    <source>
        <dbReference type="ARBA" id="ARBA00022448"/>
    </source>
</evidence>
<evidence type="ECO:0000256" key="6">
    <source>
        <dbReference type="ARBA" id="ARBA00023136"/>
    </source>
</evidence>
<proteinExistence type="inferred from homology"/>
<dbReference type="RefSeq" id="XP_014670289.1">
    <property type="nucleotide sequence ID" value="XM_014814803.1"/>
</dbReference>
<feature type="transmembrane region" description="Helical" evidence="9">
    <location>
        <begin position="394"/>
        <end position="423"/>
    </location>
</feature>
<keyword evidence="3 7" id="KW-0812">Transmembrane</keyword>
<protein>
    <recommendedName>
        <fullName evidence="7">Transporter</fullName>
    </recommendedName>
</protein>
<dbReference type="GeneID" id="106811247"/>
<evidence type="ECO:0000256" key="3">
    <source>
        <dbReference type="ARBA" id="ARBA00022692"/>
    </source>
</evidence>
<dbReference type="InterPro" id="IPR037272">
    <property type="entry name" value="SNS_sf"/>
</dbReference>
<evidence type="ECO:0000313" key="10">
    <source>
        <dbReference type="Proteomes" id="UP000695022"/>
    </source>
</evidence>
<dbReference type="PROSITE" id="PS50267">
    <property type="entry name" value="NA_NEUROTRAN_SYMP_3"/>
    <property type="match status" value="1"/>
</dbReference>
<reference evidence="11 12" key="1">
    <citation type="submission" date="2025-05" db="UniProtKB">
        <authorList>
            <consortium name="RefSeq"/>
        </authorList>
    </citation>
    <scope>IDENTIFICATION</scope>
</reference>
<comment type="subcellular location">
    <subcellularLocation>
        <location evidence="1">Membrane</location>
        <topology evidence="1">Multi-pass membrane protein</topology>
    </subcellularLocation>
</comment>
<keyword evidence="4 7" id="KW-0769">Symport</keyword>
<feature type="region of interest" description="Disordered" evidence="8">
    <location>
        <begin position="615"/>
        <end position="657"/>
    </location>
</feature>
<evidence type="ECO:0000256" key="1">
    <source>
        <dbReference type="ARBA" id="ARBA00004141"/>
    </source>
</evidence>
<evidence type="ECO:0000256" key="5">
    <source>
        <dbReference type="ARBA" id="ARBA00022989"/>
    </source>
</evidence>
<feature type="transmembrane region" description="Helical" evidence="9">
    <location>
        <begin position="30"/>
        <end position="49"/>
    </location>
</feature>
<dbReference type="PANTHER" id="PTHR11616">
    <property type="entry name" value="SODIUM/CHLORIDE DEPENDENT TRANSPORTER"/>
    <property type="match status" value="1"/>
</dbReference>
<feature type="region of interest" description="Disordered" evidence="8">
    <location>
        <begin position="1"/>
        <end position="23"/>
    </location>
</feature>
<dbReference type="PROSITE" id="PS00754">
    <property type="entry name" value="NA_NEUROTRAN_SYMP_2"/>
    <property type="match status" value="1"/>
</dbReference>
<feature type="transmembrane region" description="Helical" evidence="9">
    <location>
        <begin position="299"/>
        <end position="323"/>
    </location>
</feature>
<dbReference type="SUPFAM" id="SSF161070">
    <property type="entry name" value="SNF-like"/>
    <property type="match status" value="1"/>
</dbReference>
<name>A0ABM1EDL9_PRICU</name>
<dbReference type="PRINTS" id="PR00176">
    <property type="entry name" value="NANEUSMPORT"/>
</dbReference>
<feature type="transmembrane region" description="Helical" evidence="9">
    <location>
        <begin position="255"/>
        <end position="279"/>
    </location>
</feature>
<evidence type="ECO:0000256" key="4">
    <source>
        <dbReference type="ARBA" id="ARBA00022847"/>
    </source>
</evidence>
<keyword evidence="5 9" id="KW-1133">Transmembrane helix</keyword>
<keyword evidence="2 7" id="KW-0813">Transport</keyword>
<evidence type="ECO:0000256" key="7">
    <source>
        <dbReference type="RuleBase" id="RU003732"/>
    </source>
</evidence>
<gene>
    <name evidence="11 12" type="primary">LOC106811247</name>
</gene>
<feature type="transmembrane region" description="Helical" evidence="9">
    <location>
        <begin position="466"/>
        <end position="489"/>
    </location>
</feature>
<evidence type="ECO:0000313" key="11">
    <source>
        <dbReference type="RefSeq" id="XP_014670289.1"/>
    </source>
</evidence>
<sequence>MESNTDHLDSKSSSGEGEENKSRDHWTGKLDFLLSCVGYAIGLGNAWRFPYICYTNGGGAFLVPYLIALFVCGMPLFFMEVAMGQFSSRGAIAVWNICPLFKGLGVATVVITCLQSFYYHLLIAYILFYLVMSFTKQLPWETCGNPWNTAACVRRGVDVLIGTNMSAELQNHTEFADTVMAALANSSAVNVSDVVIAKATTPSEEFWYNFILEITDGLHVVGGIHWKLLLAHFIGYVFVFICIHRGVKSIGKVVYFTATCPYVLLGILLVRSATLPGAVNGLKYYLTPQWELLLDFKVWGLAFVQIFYSLGPGFGTLITMASYNRFHDNMLREAYLVPIINSATSIFAGLVVFTALGYMAEITNLEVKDVVATGPGLAFIVYPEVITHLAVSPLWAIVFFCMLLTLGLDSQFVMIETIVTVVWDHFSSKLKKGKILITLAVCVFMFLLGVPLTTRAGSYLFVIVDWYAIGYSVMLICLAEVLVVGWLYGASRLLDDVEFMVGRRVLGRTAFIILWKFIVPVVLLVILFFSMITHVPVTYFGYEYPMWSIAFGWVLAMMSIIPIPVYAIYHLTHVQCNGTFWQRLRGSIRPSDVWGPALEPYRSEYWYARLTHGNGAPPEGKQAKEQEMRLLKKHDDEDHRRNEETQQAAVPPVQVLP</sequence>
<feature type="compositionally biased region" description="Basic and acidic residues" evidence="8">
    <location>
        <begin position="1"/>
        <end position="10"/>
    </location>
</feature>
<feature type="transmembrane region" description="Helical" evidence="9">
    <location>
        <begin position="61"/>
        <end position="83"/>
    </location>
</feature>
<dbReference type="Proteomes" id="UP000695022">
    <property type="component" value="Unplaced"/>
</dbReference>
<dbReference type="RefSeq" id="XP_014670290.1">
    <property type="nucleotide sequence ID" value="XM_014814804.1"/>
</dbReference>
<evidence type="ECO:0000256" key="9">
    <source>
        <dbReference type="SAM" id="Phobius"/>
    </source>
</evidence>
<organism evidence="10 12">
    <name type="scientific">Priapulus caudatus</name>
    <name type="common">Priapulid worm</name>
    <dbReference type="NCBI Taxonomy" id="37621"/>
    <lineage>
        <taxon>Eukaryota</taxon>
        <taxon>Metazoa</taxon>
        <taxon>Ecdysozoa</taxon>
        <taxon>Scalidophora</taxon>
        <taxon>Priapulida</taxon>
        <taxon>Priapulimorpha</taxon>
        <taxon>Priapulimorphida</taxon>
        <taxon>Priapulidae</taxon>
        <taxon>Priapulus</taxon>
    </lineage>
</organism>
<feature type="transmembrane region" description="Helical" evidence="9">
    <location>
        <begin position="224"/>
        <end position="243"/>
    </location>
</feature>
<feature type="transmembrane region" description="Helical" evidence="9">
    <location>
        <begin position="435"/>
        <end position="454"/>
    </location>
</feature>
<feature type="transmembrane region" description="Helical" evidence="9">
    <location>
        <begin position="104"/>
        <end position="131"/>
    </location>
</feature>
<dbReference type="PANTHER" id="PTHR11616:SF241">
    <property type="entry name" value="SODIUM- AND CHLORIDE-DEPENDENT GLYCINE TRANSPORTER 2"/>
    <property type="match status" value="1"/>
</dbReference>
<feature type="transmembrane region" description="Helical" evidence="9">
    <location>
        <begin position="510"/>
        <end position="532"/>
    </location>
</feature>
<feature type="transmembrane region" description="Helical" evidence="9">
    <location>
        <begin position="544"/>
        <end position="569"/>
    </location>
</feature>
<evidence type="ECO:0000313" key="12">
    <source>
        <dbReference type="RefSeq" id="XP_014670290.1"/>
    </source>
</evidence>
<accession>A0ABM1EDL9</accession>
<dbReference type="Pfam" id="PF00209">
    <property type="entry name" value="SNF"/>
    <property type="match status" value="1"/>
</dbReference>
<comment type="similarity">
    <text evidence="7">Belongs to the sodium:neurotransmitter symporter (SNF) (TC 2.A.22) family.</text>
</comment>